<dbReference type="Pfam" id="PF00225">
    <property type="entry name" value="Kinesin"/>
    <property type="match status" value="1"/>
</dbReference>
<accession>A0A6U1FLY8</accession>
<dbReference type="PROSITE" id="PS00411">
    <property type="entry name" value="KINESIN_MOTOR_1"/>
    <property type="match status" value="1"/>
</dbReference>
<comment type="caution">
    <text evidence="4">Lacks conserved residue(s) required for the propagation of feature annotation.</text>
</comment>
<dbReference type="PANTHER" id="PTHR47972:SF16">
    <property type="entry name" value="KINESIN-LIKE PROTEIN"/>
    <property type="match status" value="1"/>
</dbReference>
<dbReference type="PROSITE" id="PS50067">
    <property type="entry name" value="KINESIN_MOTOR_2"/>
    <property type="match status" value="1"/>
</dbReference>
<organism evidence="6">
    <name type="scientific">Tetraselmis chuii</name>
    <dbReference type="NCBI Taxonomy" id="63592"/>
    <lineage>
        <taxon>Eukaryota</taxon>
        <taxon>Viridiplantae</taxon>
        <taxon>Chlorophyta</taxon>
        <taxon>core chlorophytes</taxon>
        <taxon>Chlorodendrophyceae</taxon>
        <taxon>Chlorodendrales</taxon>
        <taxon>Chlorodendraceae</taxon>
        <taxon>Tetraselmis</taxon>
    </lineage>
</organism>
<sequence length="158" mass="17163">MNSESSRSHLIFTILLEHTNLTLGTRATSKLTFVDLAGSERVGRSGAINDKDRLDEARAINKSLSALGDVVAALTAGESFVPYRNHKLTQLMSDSLGGNAKTLMVVNVSPLASDAAETKNSLDYASRVKQVTNENSRSFETREIQKLKAEIAKLKAKK</sequence>
<feature type="domain" description="Kinesin motor" evidence="5">
    <location>
        <begin position="1"/>
        <end position="131"/>
    </location>
</feature>
<evidence type="ECO:0000259" key="5">
    <source>
        <dbReference type="PROSITE" id="PS50067"/>
    </source>
</evidence>
<dbReference type="InterPro" id="IPR027640">
    <property type="entry name" value="Kinesin-like_fam"/>
</dbReference>
<dbReference type="InterPro" id="IPR036961">
    <property type="entry name" value="Kinesin_motor_dom_sf"/>
</dbReference>
<dbReference type="PANTHER" id="PTHR47972">
    <property type="entry name" value="KINESIN-LIKE PROTEIN KLP-3"/>
    <property type="match status" value="1"/>
</dbReference>
<dbReference type="GO" id="GO:0005524">
    <property type="term" value="F:ATP binding"/>
    <property type="evidence" value="ECO:0007669"/>
    <property type="project" value="UniProtKB-KW"/>
</dbReference>
<comment type="similarity">
    <text evidence="4">Belongs to the TRAFAC class myosin-kinesin ATPase superfamily. Kinesin family.</text>
</comment>
<dbReference type="GO" id="GO:0008017">
    <property type="term" value="F:microtubule binding"/>
    <property type="evidence" value="ECO:0007669"/>
    <property type="project" value="InterPro"/>
</dbReference>
<name>A0A6U1FLY8_9CHLO</name>
<proteinExistence type="inferred from homology"/>
<evidence type="ECO:0000256" key="1">
    <source>
        <dbReference type="ARBA" id="ARBA00022741"/>
    </source>
</evidence>
<evidence type="ECO:0000256" key="2">
    <source>
        <dbReference type="ARBA" id="ARBA00022840"/>
    </source>
</evidence>
<dbReference type="InterPro" id="IPR027417">
    <property type="entry name" value="P-loop_NTPase"/>
</dbReference>
<dbReference type="InterPro" id="IPR001752">
    <property type="entry name" value="Kinesin_motor_dom"/>
</dbReference>
<dbReference type="GO" id="GO:0003777">
    <property type="term" value="F:microtubule motor activity"/>
    <property type="evidence" value="ECO:0007669"/>
    <property type="project" value="InterPro"/>
</dbReference>
<dbReference type="EMBL" id="HBGG01011168">
    <property type="protein sequence ID" value="CAD9203432.1"/>
    <property type="molecule type" value="Transcribed_RNA"/>
</dbReference>
<evidence type="ECO:0000256" key="4">
    <source>
        <dbReference type="PROSITE-ProRule" id="PRU00283"/>
    </source>
</evidence>
<keyword evidence="1" id="KW-0547">Nucleotide-binding</keyword>
<evidence type="ECO:0000256" key="3">
    <source>
        <dbReference type="ARBA" id="ARBA00023175"/>
    </source>
</evidence>
<gene>
    <name evidence="6" type="ORF">TCHU04912_LOCUS5667</name>
    <name evidence="7" type="ORF">TCHU04912_LOCUS5668</name>
</gene>
<keyword evidence="3" id="KW-0505">Motor protein</keyword>
<reference evidence="6" key="1">
    <citation type="submission" date="2021-01" db="EMBL/GenBank/DDBJ databases">
        <authorList>
            <person name="Corre E."/>
            <person name="Pelletier E."/>
            <person name="Niang G."/>
            <person name="Scheremetjew M."/>
            <person name="Finn R."/>
            <person name="Kale V."/>
            <person name="Holt S."/>
            <person name="Cochrane G."/>
            <person name="Meng A."/>
            <person name="Brown T."/>
            <person name="Cohen L."/>
        </authorList>
    </citation>
    <scope>NUCLEOTIDE SEQUENCE</scope>
    <source>
        <strain evidence="6">PLY429</strain>
    </source>
</reference>
<dbReference type="EMBL" id="HBGG01011169">
    <property type="protein sequence ID" value="CAD9203433.1"/>
    <property type="molecule type" value="Transcribed_RNA"/>
</dbReference>
<protein>
    <recommendedName>
        <fullName evidence="5">Kinesin motor domain-containing protein</fullName>
    </recommendedName>
</protein>
<evidence type="ECO:0000313" key="6">
    <source>
        <dbReference type="EMBL" id="CAD9203432.1"/>
    </source>
</evidence>
<dbReference type="PRINTS" id="PR00380">
    <property type="entry name" value="KINESINHEAVY"/>
</dbReference>
<dbReference type="SUPFAM" id="SSF52540">
    <property type="entry name" value="P-loop containing nucleoside triphosphate hydrolases"/>
    <property type="match status" value="1"/>
</dbReference>
<dbReference type="AlphaFoldDB" id="A0A6U1FLY8"/>
<keyword evidence="2" id="KW-0067">ATP-binding</keyword>
<dbReference type="SMART" id="SM00129">
    <property type="entry name" value="KISc"/>
    <property type="match status" value="1"/>
</dbReference>
<dbReference type="Gene3D" id="3.40.850.10">
    <property type="entry name" value="Kinesin motor domain"/>
    <property type="match status" value="1"/>
</dbReference>
<dbReference type="GO" id="GO:0007018">
    <property type="term" value="P:microtubule-based movement"/>
    <property type="evidence" value="ECO:0007669"/>
    <property type="project" value="InterPro"/>
</dbReference>
<dbReference type="InterPro" id="IPR019821">
    <property type="entry name" value="Kinesin_motor_CS"/>
</dbReference>
<evidence type="ECO:0000313" key="7">
    <source>
        <dbReference type="EMBL" id="CAD9203433.1"/>
    </source>
</evidence>